<gene>
    <name evidence="13" type="primary">PEAMT</name>
    <name evidence="13" type="ORF">AK812_SmicGene22134</name>
</gene>
<dbReference type="Gene3D" id="2.170.270.10">
    <property type="entry name" value="SET domain"/>
    <property type="match status" value="2"/>
</dbReference>
<dbReference type="OrthoDB" id="8300214at2759"/>
<evidence type="ECO:0000256" key="1">
    <source>
        <dbReference type="ARBA" id="ARBA00004969"/>
    </source>
</evidence>
<accession>A0A1Q9DKP7</accession>
<organism evidence="13 14">
    <name type="scientific">Symbiodinium microadriaticum</name>
    <name type="common">Dinoflagellate</name>
    <name type="synonym">Zooxanthella microadriatica</name>
    <dbReference type="NCBI Taxonomy" id="2951"/>
    <lineage>
        <taxon>Eukaryota</taxon>
        <taxon>Sar</taxon>
        <taxon>Alveolata</taxon>
        <taxon>Dinophyceae</taxon>
        <taxon>Suessiales</taxon>
        <taxon>Symbiodiniaceae</taxon>
        <taxon>Symbiodinium</taxon>
    </lineage>
</organism>
<evidence type="ECO:0000313" key="14">
    <source>
        <dbReference type="Proteomes" id="UP000186817"/>
    </source>
</evidence>
<keyword evidence="3 13" id="KW-0489">Methyltransferase</keyword>
<dbReference type="GO" id="GO:0032259">
    <property type="term" value="P:methylation"/>
    <property type="evidence" value="ECO:0007669"/>
    <property type="project" value="UniProtKB-KW"/>
</dbReference>
<dbReference type="Gene3D" id="3.40.50.150">
    <property type="entry name" value="Vaccinia Virus protein VP39"/>
    <property type="match status" value="2"/>
</dbReference>
<feature type="compositionally biased region" description="Pro residues" evidence="10">
    <location>
        <begin position="254"/>
        <end position="270"/>
    </location>
</feature>
<evidence type="ECO:0000256" key="7">
    <source>
        <dbReference type="ARBA" id="ARBA00047622"/>
    </source>
</evidence>
<keyword evidence="9" id="KW-0175">Coiled coil</keyword>
<comment type="catalytic activity">
    <reaction evidence="6">
        <text>N,N-dimethylethanolamine phosphate + S-adenosyl-L-methionine = phosphocholine + S-adenosyl-L-homocysteine + H(+)</text>
        <dbReference type="Rhea" id="RHEA:25325"/>
        <dbReference type="ChEBI" id="CHEBI:15378"/>
        <dbReference type="ChEBI" id="CHEBI:57856"/>
        <dbReference type="ChEBI" id="CHEBI:58641"/>
        <dbReference type="ChEBI" id="CHEBI:59789"/>
        <dbReference type="ChEBI" id="CHEBI:295975"/>
        <dbReference type="EC" id="2.1.1.103"/>
    </reaction>
    <physiologicalReaction direction="left-to-right" evidence="6">
        <dbReference type="Rhea" id="RHEA:25326"/>
    </physiologicalReaction>
</comment>
<dbReference type="PROSITE" id="PS50280">
    <property type="entry name" value="SET"/>
    <property type="match status" value="2"/>
</dbReference>
<feature type="region of interest" description="Disordered" evidence="10">
    <location>
        <begin position="250"/>
        <end position="297"/>
    </location>
</feature>
<dbReference type="InterPro" id="IPR029063">
    <property type="entry name" value="SAM-dependent_MTases_sf"/>
</dbReference>
<dbReference type="GO" id="GO:0004672">
    <property type="term" value="F:protein kinase activity"/>
    <property type="evidence" value="ECO:0007669"/>
    <property type="project" value="InterPro"/>
</dbReference>
<dbReference type="Proteomes" id="UP000186817">
    <property type="component" value="Unassembled WGS sequence"/>
</dbReference>
<dbReference type="InterPro" id="IPR013217">
    <property type="entry name" value="Methyltransf_12"/>
</dbReference>
<comment type="caution">
    <text evidence="13">The sequence shown here is derived from an EMBL/GenBank/DDBJ whole genome shotgun (WGS) entry which is preliminary data.</text>
</comment>
<dbReference type="SUPFAM" id="SSF56112">
    <property type="entry name" value="Protein kinase-like (PK-like)"/>
    <property type="match status" value="1"/>
</dbReference>
<evidence type="ECO:0000256" key="9">
    <source>
        <dbReference type="SAM" id="Coils"/>
    </source>
</evidence>
<evidence type="ECO:0000259" key="12">
    <source>
        <dbReference type="PROSITE" id="PS50280"/>
    </source>
</evidence>
<reference evidence="13 14" key="1">
    <citation type="submission" date="2016-02" db="EMBL/GenBank/DDBJ databases">
        <title>Genome analysis of coral dinoflagellate symbionts highlights evolutionary adaptations to a symbiotic lifestyle.</title>
        <authorList>
            <person name="Aranda M."/>
            <person name="Li Y."/>
            <person name="Liew Y.J."/>
            <person name="Baumgarten S."/>
            <person name="Simakov O."/>
            <person name="Wilson M."/>
            <person name="Piel J."/>
            <person name="Ashoor H."/>
            <person name="Bougouffa S."/>
            <person name="Bajic V.B."/>
            <person name="Ryu T."/>
            <person name="Ravasi T."/>
            <person name="Bayer T."/>
            <person name="Micklem G."/>
            <person name="Kim H."/>
            <person name="Bhak J."/>
            <person name="Lajeunesse T.C."/>
            <person name="Voolstra C.R."/>
        </authorList>
    </citation>
    <scope>NUCLEOTIDE SEQUENCE [LARGE SCALE GENOMIC DNA]</scope>
    <source>
        <strain evidence="13 14">CCMP2467</strain>
    </source>
</reference>
<dbReference type="Pfam" id="PF00069">
    <property type="entry name" value="Pkinase"/>
    <property type="match status" value="1"/>
</dbReference>
<evidence type="ECO:0000259" key="11">
    <source>
        <dbReference type="PROSITE" id="PS50011"/>
    </source>
</evidence>
<dbReference type="InterPro" id="IPR001214">
    <property type="entry name" value="SET_dom"/>
</dbReference>
<evidence type="ECO:0000313" key="13">
    <source>
        <dbReference type="EMBL" id="OLP95713.1"/>
    </source>
</evidence>
<feature type="domain" description="SET" evidence="12">
    <location>
        <begin position="873"/>
        <end position="977"/>
    </location>
</feature>
<dbReference type="GO" id="GO:0005524">
    <property type="term" value="F:ATP binding"/>
    <property type="evidence" value="ECO:0007669"/>
    <property type="project" value="InterPro"/>
</dbReference>
<comment type="catalytic activity">
    <reaction evidence="7">
        <text>phosphoethanolamine + S-adenosyl-L-methionine = N-methylethanolamine phosphate + S-adenosyl-L-homocysteine + H(+)</text>
        <dbReference type="Rhea" id="RHEA:20365"/>
        <dbReference type="ChEBI" id="CHEBI:15378"/>
        <dbReference type="ChEBI" id="CHEBI:57781"/>
        <dbReference type="ChEBI" id="CHEBI:57856"/>
        <dbReference type="ChEBI" id="CHEBI:58190"/>
        <dbReference type="ChEBI" id="CHEBI:59789"/>
        <dbReference type="EC" id="2.1.1.103"/>
    </reaction>
    <physiologicalReaction direction="left-to-right" evidence="7">
        <dbReference type="Rhea" id="RHEA:20366"/>
    </physiologicalReaction>
</comment>
<protein>
    <recommendedName>
        <fullName evidence="5">phosphoethanolamine N-methyltransferase</fullName>
        <ecNumber evidence="5">2.1.1.103</ecNumber>
    </recommendedName>
</protein>
<feature type="compositionally biased region" description="Pro residues" evidence="10">
    <location>
        <begin position="162"/>
        <end position="193"/>
    </location>
</feature>
<keyword evidence="4 13" id="KW-0808">Transferase</keyword>
<dbReference type="InterPro" id="IPR000719">
    <property type="entry name" value="Prot_kinase_dom"/>
</dbReference>
<name>A0A1Q9DKP7_SYMMI</name>
<dbReference type="Pfam" id="PF08242">
    <property type="entry name" value="Methyltransf_12"/>
    <property type="match status" value="1"/>
</dbReference>
<dbReference type="Gene3D" id="1.10.510.10">
    <property type="entry name" value="Transferase(Phosphotransferase) domain 1"/>
    <property type="match status" value="1"/>
</dbReference>
<dbReference type="EC" id="2.1.1.103" evidence="5"/>
<sequence>MDGRHQRPLRVSQLVEISSFDDLAVGTRMHEDPETGKAWRGSGETDESLEGWLKPPPANTMREPPLPQDSWTNTWVRACDENKKWLAMAFCEDSRHYPWCYLCGKWAEEEHLRGAKCAGKRERFNVVMGPFLAELLSKGAVKSEARRQVPGEEERPKFKAKAPPPVAAPRPKPPPDLSAKPPPRPKAKPPPAPLRLWDRRPRCRNEHCSYLAHPEMDEFEGYCCKACRKWLQEGYKKKTHHGQRCLRELAPDAAPEPEPVPKPPKAPPSRPAEEAPKFSPPSRTSEGEPESEMEPSATFKLQARLAEPCTFRKKKLNEGIPVSSGVDPSAPETKTNFEGSVQVVGEPVVILLESFEVLRAPICDGWITLAERGEWSPLCSRFAEPGSGWHPAFASARHLDKEWKLADETWEELQQIWDGLESVQQELKQELHQQGACQEETVARRNGLRQKALEMVRDYQEQSIRSSAKSFDWYGGPSRQERAGIARQRRNQLEEASRVDVKKELQSLAAQRTKVITVRNAKRIADAEWQNARELQDADLAKKEERRDQARMEEKQETRAYFESMASLCRVASTSLPELLPELGQHTDKTIQAELKKLKPADQAEVRQVLDENISLSHYDPQQLSKAIRLSSEGGRHAIYEMSLEHTPCVIKVFDLHSCRGLPGFVQEVMLHTRLRHPLIVPLRRAFLDLDDHRGFLQFDRYTCNLAEFLEQLKRPRRVPHNFGEPAEAGLVDDRMPCRIAHTMTQSVAHIHAHRVVHGDLKPSNWLWDKLQKAPCLCDFETAKDQNRGTTTAAKTTGRGLHTPGYLAPELVKDPFRSKTMEADVFALGRSIEDVLGAVPETRMFPHRAAASLFRRSHWPIKSSTRCYLVDCSKVYVKSDRFGGAGSYAAVPIRKGELVERGIVRRLPVDGNHCPYVFTWSEDKTVWASGSGCSVFYNASLDGNETTEMKRFFEEDRFEIYALRDLQPHEELTHLYKSMEWRACFQDLRQPANSSEAAAEALVASQENLVDCSKVEVRPDGHGGAGVFAAVPMQRGELVERGIVRRLPVDGNVSPFVFTWSEDKSVWASGSGCSVFYNASLSGSENTEVVRHFDQDRFEIYALRDIEKGEELTHLYKSIEWRSCFRDLKTQRELSGLKKQDKERADFTEYWASDHSAATLENMMLDSDAAFIDKLERPEILSHMPSLQGKSVLELGAGIGRFSGILAGKAERVIAVDFVHSSCEENKRANADKLNLEVLQADVTSLTMAPGSFDLVFSNWLFMYLTDEECQELAKNILTWLRPGGHIFLRESCFHASGNTARRFNPTKYRTPEQYSQFFSDASIDGMRFQLCGTNFVESYAQLKGNMHQFWFRWQKVGVQSDRHLMTLQTGQYSPAKILRYEKIYGRGYIYTGDDRISEKIMKLCGSHLQPGARCLDIGAGAAGTAYFLTQQRPGIYVHAVNWSSELASVNAGRLPQAPENVRKCVTFDLTPESGVPEHEMRYPPNAFDVAVLRETLMYLDKQDKAVILRKVARLLRPGGRLVVVDYCAGKPREEMSEIFKEHIHRWHYELLPAAQLEELMGHYFEVESEDLSQDFVSYMDEGLQQIEAKLGPGTWGPPEELSALLSGRLEGRLKETLSELPEEVAAQACSAAMEKVELHKAALESSVEAQKLDYDWARETWSLEKDAALAGDLKWHIFVASERTAEPPGYRDPVKLQSEAPTERKELKNFVERMLYEDPSMRIPAQVAAEAWWAEALSSTDGYEHLVKCKEVLYSQAECSKQFRDGGSFQQLIEAIVRDPEYPLKDDRLIIEVVRKGGALLSVDNRRLYCFHEAQTILRPETVWIRIREHQHSHVQERFQNHFSTRNGGKYIHVRGLPPPRRPPPGHG</sequence>
<feature type="domain" description="Protein kinase" evidence="11">
    <location>
        <begin position="625"/>
        <end position="972"/>
    </location>
</feature>
<dbReference type="SUPFAM" id="SSF53335">
    <property type="entry name" value="S-adenosyl-L-methionine-dependent methyltransferases"/>
    <property type="match status" value="2"/>
</dbReference>
<dbReference type="InterPro" id="IPR046341">
    <property type="entry name" value="SET_dom_sf"/>
</dbReference>
<evidence type="ECO:0000256" key="3">
    <source>
        <dbReference type="ARBA" id="ARBA00022603"/>
    </source>
</evidence>
<proteinExistence type="predicted"/>
<dbReference type="PANTHER" id="PTHR44307:SF2">
    <property type="entry name" value="PHOSPHOETHANOLAMINE METHYLTRANSFERASE ISOFORM X1"/>
    <property type="match status" value="1"/>
</dbReference>
<dbReference type="GO" id="GO:0000234">
    <property type="term" value="F:phosphoethanolamine N-methyltransferase activity"/>
    <property type="evidence" value="ECO:0007669"/>
    <property type="project" value="UniProtKB-EC"/>
</dbReference>
<dbReference type="InterPro" id="IPR041698">
    <property type="entry name" value="Methyltransf_25"/>
</dbReference>
<evidence type="ECO:0000256" key="2">
    <source>
        <dbReference type="ARBA" id="ARBA00005189"/>
    </source>
</evidence>
<dbReference type="InterPro" id="IPR011009">
    <property type="entry name" value="Kinase-like_dom_sf"/>
</dbReference>
<evidence type="ECO:0000256" key="6">
    <source>
        <dbReference type="ARBA" id="ARBA00047619"/>
    </source>
</evidence>
<dbReference type="SMART" id="SM00220">
    <property type="entry name" value="S_TKc"/>
    <property type="match status" value="1"/>
</dbReference>
<comment type="pathway">
    <text evidence="1">Phospholipid metabolism; phosphatidylcholine biosynthesis.</text>
</comment>
<feature type="compositionally biased region" description="Basic and acidic residues" evidence="10">
    <location>
        <begin position="142"/>
        <end position="157"/>
    </location>
</feature>
<feature type="coiled-coil region" evidence="9">
    <location>
        <begin position="533"/>
        <end position="560"/>
    </location>
</feature>
<dbReference type="Pfam" id="PF13649">
    <property type="entry name" value="Methyltransf_25"/>
    <property type="match status" value="1"/>
</dbReference>
<evidence type="ECO:0000256" key="8">
    <source>
        <dbReference type="ARBA" id="ARBA00047841"/>
    </source>
</evidence>
<dbReference type="CDD" id="cd02440">
    <property type="entry name" value="AdoMet_MTases"/>
    <property type="match status" value="2"/>
</dbReference>
<dbReference type="SUPFAM" id="SSF82199">
    <property type="entry name" value="SET domain"/>
    <property type="match status" value="2"/>
</dbReference>
<evidence type="ECO:0000256" key="5">
    <source>
        <dbReference type="ARBA" id="ARBA00035674"/>
    </source>
</evidence>
<dbReference type="PANTHER" id="PTHR44307">
    <property type="entry name" value="PHOSPHOETHANOLAMINE METHYLTRANSFERASE"/>
    <property type="match status" value="1"/>
</dbReference>
<dbReference type="CDD" id="cd00180">
    <property type="entry name" value="PKc"/>
    <property type="match status" value="1"/>
</dbReference>
<dbReference type="PROSITE" id="PS50011">
    <property type="entry name" value="PROTEIN_KINASE_DOM"/>
    <property type="match status" value="1"/>
</dbReference>
<evidence type="ECO:0000256" key="4">
    <source>
        <dbReference type="ARBA" id="ARBA00022679"/>
    </source>
</evidence>
<evidence type="ECO:0000256" key="10">
    <source>
        <dbReference type="SAM" id="MobiDB-lite"/>
    </source>
</evidence>
<feature type="region of interest" description="Disordered" evidence="10">
    <location>
        <begin position="142"/>
        <end position="197"/>
    </location>
</feature>
<feature type="region of interest" description="Disordered" evidence="10">
    <location>
        <begin position="29"/>
        <end position="68"/>
    </location>
</feature>
<feature type="domain" description="SET" evidence="12">
    <location>
        <begin position="1013"/>
        <end position="1117"/>
    </location>
</feature>
<comment type="catalytic activity">
    <reaction evidence="8">
        <text>N-methylethanolamine phosphate + S-adenosyl-L-methionine = N,N-dimethylethanolamine phosphate + S-adenosyl-L-homocysteine + H(+)</text>
        <dbReference type="Rhea" id="RHEA:25321"/>
        <dbReference type="ChEBI" id="CHEBI:15378"/>
        <dbReference type="ChEBI" id="CHEBI:57781"/>
        <dbReference type="ChEBI" id="CHEBI:57856"/>
        <dbReference type="ChEBI" id="CHEBI:58641"/>
        <dbReference type="ChEBI" id="CHEBI:59789"/>
        <dbReference type="EC" id="2.1.1.103"/>
    </reaction>
    <physiologicalReaction direction="left-to-right" evidence="8">
        <dbReference type="Rhea" id="RHEA:25322"/>
    </physiologicalReaction>
</comment>
<dbReference type="Pfam" id="PF00856">
    <property type="entry name" value="SET"/>
    <property type="match status" value="2"/>
</dbReference>
<keyword evidence="14" id="KW-1185">Reference proteome</keyword>
<comment type="pathway">
    <text evidence="2">Lipid metabolism.</text>
</comment>
<dbReference type="EMBL" id="LSRX01000493">
    <property type="protein sequence ID" value="OLP95713.1"/>
    <property type="molecule type" value="Genomic_DNA"/>
</dbReference>